<evidence type="ECO:0000313" key="4">
    <source>
        <dbReference type="EMBL" id="MCU9613656.1"/>
    </source>
</evidence>
<dbReference type="PANTHER" id="PTHR11364:SF27">
    <property type="entry name" value="SULFURTRANSFERASE"/>
    <property type="match status" value="1"/>
</dbReference>
<keyword evidence="2" id="KW-0677">Repeat</keyword>
<proteinExistence type="predicted"/>
<dbReference type="Pfam" id="PF00581">
    <property type="entry name" value="Rhodanese"/>
    <property type="match status" value="2"/>
</dbReference>
<comment type="caution">
    <text evidence="4">The sequence shown here is derived from an EMBL/GenBank/DDBJ whole genome shotgun (WGS) entry which is preliminary data.</text>
</comment>
<dbReference type="CDD" id="cd01448">
    <property type="entry name" value="TST_Repeat_1"/>
    <property type="match status" value="1"/>
</dbReference>
<dbReference type="RefSeq" id="WP_263072895.1">
    <property type="nucleotide sequence ID" value="NZ_JAOUSF010000003.1"/>
</dbReference>
<dbReference type="CDD" id="cd01449">
    <property type="entry name" value="TST_Repeat_2"/>
    <property type="match status" value="1"/>
</dbReference>
<evidence type="ECO:0000259" key="3">
    <source>
        <dbReference type="PROSITE" id="PS50206"/>
    </source>
</evidence>
<dbReference type="GO" id="GO:0004792">
    <property type="term" value="F:thiosulfate-cyanide sulfurtransferase activity"/>
    <property type="evidence" value="ECO:0007669"/>
    <property type="project" value="TreeGrafter"/>
</dbReference>
<feature type="domain" description="Rhodanese" evidence="3">
    <location>
        <begin position="166"/>
        <end position="275"/>
    </location>
</feature>
<reference evidence="4" key="1">
    <citation type="submission" date="2022-10" db="EMBL/GenBank/DDBJ databases">
        <title>Description of Fervidibacillus gen. nov. in the family Fervidibacillaceae fam. nov. with two species, Fervidibacillus albus sp. nov., and Fervidibacillus halotolerans sp. nov., isolated from tidal flat sediments.</title>
        <authorList>
            <person name="Kwon K.K."/>
            <person name="Yang S.-H."/>
        </authorList>
    </citation>
    <scope>NUCLEOTIDE SEQUENCE</scope>
    <source>
        <strain evidence="4">JCM 19140</strain>
    </source>
</reference>
<dbReference type="PROSITE" id="PS50206">
    <property type="entry name" value="RHODANESE_3"/>
    <property type="match status" value="2"/>
</dbReference>
<dbReference type="PANTHER" id="PTHR11364">
    <property type="entry name" value="THIOSULFATE SULFERTANSFERASE"/>
    <property type="match status" value="1"/>
</dbReference>
<evidence type="ECO:0000256" key="1">
    <source>
        <dbReference type="ARBA" id="ARBA00022679"/>
    </source>
</evidence>
<dbReference type="AlphaFoldDB" id="A0AAE3IUH9"/>
<accession>A0AAE3IUH9</accession>
<dbReference type="SMART" id="SM00450">
    <property type="entry name" value="RHOD"/>
    <property type="match status" value="2"/>
</dbReference>
<sequence length="280" mass="31454">MQTLLEATDVWKILHGEKQVRFVDCRFSLADPMWGSRQYQEKHIENAVYFDLEKDLSGPVGKHGGRHPLPDVHKFQKKLAANGISNQTIIIAYDQGASPFAARFWWLMKYIGHQEVYVINGGFSSCIAANFPVTNVVPSFPTANYVLHLQSDLIADVEYVKQMIASEKEAIIIDSRERSRYLGETEPIDKKAGHIPGAINKVWTDGVKNGSFLADELQVNRFQEISKEKEIIVYCGSGVTAAPNVLLLKNIGYENVKLYVGSFSDWISYEENPIAIGDNN</sequence>
<keyword evidence="5" id="KW-1185">Reference proteome</keyword>
<gene>
    <name evidence="4" type="ORF">OEV98_08790</name>
</gene>
<name>A0AAE3IUH9_9BACI</name>
<dbReference type="InterPro" id="IPR001763">
    <property type="entry name" value="Rhodanese-like_dom"/>
</dbReference>
<feature type="domain" description="Rhodanese" evidence="3">
    <location>
        <begin position="16"/>
        <end position="135"/>
    </location>
</feature>
<keyword evidence="1" id="KW-0808">Transferase</keyword>
<dbReference type="InterPro" id="IPR045078">
    <property type="entry name" value="TST/MPST-like"/>
</dbReference>
<dbReference type="Gene3D" id="3.40.250.10">
    <property type="entry name" value="Rhodanese-like domain"/>
    <property type="match status" value="2"/>
</dbReference>
<dbReference type="Proteomes" id="UP001209318">
    <property type="component" value="Unassembled WGS sequence"/>
</dbReference>
<organism evidence="4 5">
    <name type="scientific">Perspicuibacillus lycopersici</name>
    <dbReference type="NCBI Taxonomy" id="1325689"/>
    <lineage>
        <taxon>Bacteria</taxon>
        <taxon>Bacillati</taxon>
        <taxon>Bacillota</taxon>
        <taxon>Bacilli</taxon>
        <taxon>Bacillales</taxon>
        <taxon>Bacillaceae</taxon>
        <taxon>Perspicuibacillus</taxon>
    </lineage>
</organism>
<dbReference type="InterPro" id="IPR036873">
    <property type="entry name" value="Rhodanese-like_dom_sf"/>
</dbReference>
<protein>
    <submittedName>
        <fullName evidence="4">Sulfurtransferase</fullName>
    </submittedName>
</protein>
<evidence type="ECO:0000256" key="2">
    <source>
        <dbReference type="ARBA" id="ARBA00022737"/>
    </source>
</evidence>
<evidence type="ECO:0000313" key="5">
    <source>
        <dbReference type="Proteomes" id="UP001209318"/>
    </source>
</evidence>
<dbReference type="SUPFAM" id="SSF52821">
    <property type="entry name" value="Rhodanese/Cell cycle control phosphatase"/>
    <property type="match status" value="2"/>
</dbReference>
<dbReference type="EMBL" id="JAOUSF010000003">
    <property type="protein sequence ID" value="MCU9613656.1"/>
    <property type="molecule type" value="Genomic_DNA"/>
</dbReference>